<evidence type="ECO:0000256" key="1">
    <source>
        <dbReference type="ARBA" id="ARBA00022723"/>
    </source>
</evidence>
<dbReference type="HOGENOM" id="CLU_054760_0_0_11"/>
<feature type="binding site" evidence="3">
    <location>
        <position position="23"/>
    </location>
    <ligand>
        <name>a divalent metal cation</name>
        <dbReference type="ChEBI" id="CHEBI:60240"/>
        <label>1</label>
    </ligand>
</feature>
<dbReference type="Proteomes" id="UP000008229">
    <property type="component" value="Chromosome"/>
</dbReference>
<dbReference type="Gene3D" id="3.20.20.140">
    <property type="entry name" value="Metal-dependent hydrolases"/>
    <property type="match status" value="1"/>
</dbReference>
<dbReference type="EMBL" id="CP001854">
    <property type="protein sequence ID" value="ADB50542.1"/>
    <property type="molecule type" value="Genomic_DNA"/>
</dbReference>
<name>D3F4H0_CONWI</name>
<dbReference type="Pfam" id="PF02126">
    <property type="entry name" value="PTE"/>
    <property type="match status" value="1"/>
</dbReference>
<feature type="binding site" evidence="3">
    <location>
        <position position="282"/>
    </location>
    <ligand>
        <name>a divalent metal cation</name>
        <dbReference type="ChEBI" id="CHEBI:60240"/>
        <label>1</label>
    </ligand>
</feature>
<evidence type="ECO:0000313" key="6">
    <source>
        <dbReference type="Proteomes" id="UP000008229"/>
    </source>
</evidence>
<protein>
    <submittedName>
        <fullName evidence="5">Aryldialkylphosphatase</fullName>
    </submittedName>
</protein>
<dbReference type="STRING" id="469383.Cwoe_2117"/>
<sequence length="334" mass="35579">MGVQTVTGTVPAEALGVVCPHEHLVCDLTALYGPRADPAAPSGPCVADPRVADPRAGELRLGDPALATRELERFRAAGGGTIVDVTLRDIGRDPLALRALSEATGVHVVMGCGWYVAPSHPPELAARDVDELAAELIGELRDGADGTGVRAGIIGEIGTSPRPTAAERKVVRAAARAHLETGAPITLHACSSTRHALELIELIGAEGVTDLGRVIAGHQDCVLDRDYHRELLRAGAIVELDLFGHSYYASEGFHLPDDAERVEMVVALCEEGWTDRLLLSHDICMPSQWHANGGVGYAHLSTAIEPLLRARGLDDDAIDRMRRRTPARVLDFAP</sequence>
<feature type="binding site" evidence="3">
    <location>
        <position position="218"/>
    </location>
    <ligand>
        <name>a divalent metal cation</name>
        <dbReference type="ChEBI" id="CHEBI:60240"/>
        <label>2</label>
    </ligand>
</feature>
<dbReference type="PROSITE" id="PS51347">
    <property type="entry name" value="PHOSPHOTRIESTERASE_2"/>
    <property type="match status" value="1"/>
</dbReference>
<dbReference type="InterPro" id="IPR001559">
    <property type="entry name" value="Phosphotriesterase"/>
</dbReference>
<comment type="caution">
    <text evidence="4">Lacks conserved residue(s) required for the propagation of feature annotation.</text>
</comment>
<dbReference type="PANTHER" id="PTHR10819:SF3">
    <property type="entry name" value="PHOSPHOTRIESTERASE-RELATED PROTEIN"/>
    <property type="match status" value="1"/>
</dbReference>
<evidence type="ECO:0000256" key="2">
    <source>
        <dbReference type="ARBA" id="ARBA00022801"/>
    </source>
</evidence>
<dbReference type="eggNOG" id="COG1735">
    <property type="taxonomic scope" value="Bacteria"/>
</dbReference>
<dbReference type="PANTHER" id="PTHR10819">
    <property type="entry name" value="PHOSPHOTRIESTERASE-RELATED"/>
    <property type="match status" value="1"/>
</dbReference>
<dbReference type="InterPro" id="IPR032466">
    <property type="entry name" value="Metal_Hydrolase"/>
</dbReference>
<comment type="similarity">
    <text evidence="4">Belongs to the metallo-dependent hydrolases superfamily. Phosphotriesterase family.</text>
</comment>
<feature type="binding site" evidence="3">
    <location>
        <position position="188"/>
    </location>
    <ligand>
        <name>a divalent metal cation</name>
        <dbReference type="ChEBI" id="CHEBI:60240"/>
        <label>2</label>
    </ligand>
</feature>
<organism evidence="5 6">
    <name type="scientific">Conexibacter woesei (strain DSM 14684 / CCUG 47730 / CIP 108061 / JCM 11494 / NBRC 100937 / ID131577)</name>
    <dbReference type="NCBI Taxonomy" id="469383"/>
    <lineage>
        <taxon>Bacteria</taxon>
        <taxon>Bacillati</taxon>
        <taxon>Actinomycetota</taxon>
        <taxon>Thermoleophilia</taxon>
        <taxon>Solirubrobacterales</taxon>
        <taxon>Conexibacteraceae</taxon>
        <taxon>Conexibacter</taxon>
    </lineage>
</organism>
<feature type="binding site" evidence="3">
    <location>
        <position position="156"/>
    </location>
    <ligand>
        <name>a divalent metal cation</name>
        <dbReference type="ChEBI" id="CHEBI:60240"/>
        <label>2</label>
    </ligand>
</feature>
<keyword evidence="2" id="KW-0378">Hydrolase</keyword>
<dbReference type="RefSeq" id="WP_012933593.1">
    <property type="nucleotide sequence ID" value="NC_013739.1"/>
</dbReference>
<dbReference type="GO" id="GO:0016787">
    <property type="term" value="F:hydrolase activity"/>
    <property type="evidence" value="ECO:0007669"/>
    <property type="project" value="UniProtKB-KW"/>
</dbReference>
<proteinExistence type="inferred from homology"/>
<dbReference type="PIRSF" id="PIRSF016839">
    <property type="entry name" value="PhP"/>
    <property type="match status" value="1"/>
</dbReference>
<dbReference type="GO" id="GO:0008270">
    <property type="term" value="F:zinc ion binding"/>
    <property type="evidence" value="ECO:0007669"/>
    <property type="project" value="InterPro"/>
</dbReference>
<gene>
    <name evidence="5" type="ordered locus">Cwoe_2117</name>
</gene>
<feature type="binding site" evidence="3">
    <location>
        <position position="21"/>
    </location>
    <ligand>
        <name>a divalent metal cation</name>
        <dbReference type="ChEBI" id="CHEBI:60240"/>
        <label>1</label>
    </ligand>
</feature>
<keyword evidence="6" id="KW-1185">Reference proteome</keyword>
<comment type="cofactor">
    <cofactor evidence="3">
        <name>a divalent metal cation</name>
        <dbReference type="ChEBI" id="CHEBI:60240"/>
    </cofactor>
    <text evidence="3">Binds 2 divalent metal cations per subunit.</text>
</comment>
<dbReference type="SUPFAM" id="SSF51556">
    <property type="entry name" value="Metallo-dependent hydrolases"/>
    <property type="match status" value="1"/>
</dbReference>
<feature type="binding site" evidence="3">
    <location>
        <position position="156"/>
    </location>
    <ligand>
        <name>a divalent metal cation</name>
        <dbReference type="ChEBI" id="CHEBI:60240"/>
        <label>1</label>
    </ligand>
</feature>
<dbReference type="OrthoDB" id="9795018at2"/>
<reference evidence="6" key="2">
    <citation type="submission" date="2010-01" db="EMBL/GenBank/DDBJ databases">
        <title>The complete genome of Conexibacter woesei DSM 14684.</title>
        <authorList>
            <consortium name="US DOE Joint Genome Institute (JGI-PGF)"/>
            <person name="Lucas S."/>
            <person name="Copeland A."/>
            <person name="Lapidus A."/>
            <person name="Glavina del Rio T."/>
            <person name="Dalin E."/>
            <person name="Tice H."/>
            <person name="Bruce D."/>
            <person name="Goodwin L."/>
            <person name="Pitluck S."/>
            <person name="Kyrpides N."/>
            <person name="Mavromatis K."/>
            <person name="Ivanova N."/>
            <person name="Mikhailova N."/>
            <person name="Chertkov O."/>
            <person name="Brettin T."/>
            <person name="Detter J.C."/>
            <person name="Han C."/>
            <person name="Larimer F."/>
            <person name="Land M."/>
            <person name="Hauser L."/>
            <person name="Markowitz V."/>
            <person name="Cheng J.-F."/>
            <person name="Hugenholtz P."/>
            <person name="Woyke T."/>
            <person name="Wu D."/>
            <person name="Pukall R."/>
            <person name="Steenblock K."/>
            <person name="Schneider S."/>
            <person name="Klenk H.-P."/>
            <person name="Eisen J.A."/>
        </authorList>
    </citation>
    <scope>NUCLEOTIDE SEQUENCE [LARGE SCALE GENOMIC DNA]</scope>
    <source>
        <strain evidence="6">DSM 14684 / CIP 108061 / JCM 11494 / NBRC 100937 / ID131577</strain>
    </source>
</reference>
<dbReference type="KEGG" id="cwo:Cwoe_2117"/>
<evidence type="ECO:0000256" key="4">
    <source>
        <dbReference type="PROSITE-ProRule" id="PRU00679"/>
    </source>
</evidence>
<keyword evidence="1 3" id="KW-0479">Metal-binding</keyword>
<dbReference type="AlphaFoldDB" id="D3F4H0"/>
<evidence type="ECO:0000313" key="5">
    <source>
        <dbReference type="EMBL" id="ADB50542.1"/>
    </source>
</evidence>
<accession>D3F4H0</accession>
<evidence type="ECO:0000256" key="3">
    <source>
        <dbReference type="PIRSR" id="PIRSR601559-52"/>
    </source>
</evidence>
<reference evidence="5 6" key="1">
    <citation type="journal article" date="2010" name="Stand. Genomic Sci.">
        <title>Complete genome sequence of Conexibacter woesei type strain (ID131577).</title>
        <authorList>
            <person name="Pukall R."/>
            <person name="Lapidus A."/>
            <person name="Glavina Del Rio T."/>
            <person name="Copeland A."/>
            <person name="Tice H."/>
            <person name="Cheng J.-F."/>
            <person name="Lucas S."/>
            <person name="Chen F."/>
            <person name="Nolan M."/>
            <person name="Bruce D."/>
            <person name="Goodwin L."/>
            <person name="Pitluck S."/>
            <person name="Mavromatis K."/>
            <person name="Ivanova N."/>
            <person name="Ovchinnikova G."/>
            <person name="Pati A."/>
            <person name="Chen A."/>
            <person name="Palaniappan K."/>
            <person name="Land M."/>
            <person name="Hauser L."/>
            <person name="Chang Y.-J."/>
            <person name="Jeffries C.D."/>
            <person name="Chain P."/>
            <person name="Meincke L."/>
            <person name="Sims D."/>
            <person name="Brettin T."/>
            <person name="Detter J.C."/>
            <person name="Rohde M."/>
            <person name="Goeker M."/>
            <person name="Bristow J."/>
            <person name="Eisen J.A."/>
            <person name="Markowitz V."/>
            <person name="Kyrpides N.C."/>
            <person name="Klenk H.-P."/>
            <person name="Hugenholtz P."/>
        </authorList>
    </citation>
    <scope>NUCLEOTIDE SEQUENCE [LARGE SCALE GENOMIC DNA]</scope>
    <source>
        <strain evidence="6">DSM 14684 / CIP 108061 / JCM 11494 / NBRC 100937 / ID131577</strain>
    </source>
</reference>